<dbReference type="PANTHER" id="PTHR11008">
    <property type="entry name" value="PROTEIN TAKEOUT-LIKE PROTEIN"/>
    <property type="match status" value="1"/>
</dbReference>
<dbReference type="Pfam" id="PF06585">
    <property type="entry name" value="JHBP"/>
    <property type="match status" value="1"/>
</dbReference>
<evidence type="ECO:0000313" key="3">
    <source>
        <dbReference type="RefSeq" id="XP_017773216.1"/>
    </source>
</evidence>
<protein>
    <submittedName>
        <fullName evidence="3">Uncharacterized protein LOC108560264</fullName>
    </submittedName>
</protein>
<reference evidence="3" key="1">
    <citation type="submission" date="2025-08" db="UniProtKB">
        <authorList>
            <consortium name="RefSeq"/>
        </authorList>
    </citation>
    <scope>IDENTIFICATION</scope>
    <source>
        <tissue evidence="3">Whole Larva</tissue>
    </source>
</reference>
<dbReference type="Proteomes" id="UP000695000">
    <property type="component" value="Unplaced"/>
</dbReference>
<feature type="chain" id="PRO_5046064384" evidence="1">
    <location>
        <begin position="20"/>
        <end position="398"/>
    </location>
</feature>
<evidence type="ECO:0000256" key="1">
    <source>
        <dbReference type="SAM" id="SignalP"/>
    </source>
</evidence>
<feature type="signal peptide" evidence="1">
    <location>
        <begin position="1"/>
        <end position="19"/>
    </location>
</feature>
<dbReference type="PANTHER" id="PTHR11008:SF14">
    <property type="entry name" value="CIRCADIAN CLOCK-CONTROLLED PROTEIN-LIKE PROTEIN"/>
    <property type="match status" value="1"/>
</dbReference>
<accession>A0ABM1MF66</accession>
<name>A0ABM1MF66_NICVS</name>
<keyword evidence="1" id="KW-0732">Signal</keyword>
<evidence type="ECO:0000313" key="2">
    <source>
        <dbReference type="Proteomes" id="UP000695000"/>
    </source>
</evidence>
<dbReference type="GeneID" id="108560264"/>
<sequence>MNLLFTILVLFSSVYTSYSIRKLPDFVEVCNRGDPKLFDCVKRSFENVLQHLDNGIPEMNLLAMNPVFLDKLDFQLGDNSSALSMDAHLNNFKIFGTTDSKLKSGHFDLDKLDFDMVMETPHIYLEADWKAKGKVLLIQFDSDGFYKANMTKVTMNSRYTGSRFTKKGEEYMKVEDLKLDLNIGTFNINIDNLFKNNKELSEATGKAINENADLLFIEMKPFILEELNYDCEIKLVHTLKCYVENMVIKLLNEAECYKLGDKIDKDTMSLAIYFANEKTKTLLQTTANQEYKRLAAEINEKPITKKDSFGLKIPKENLGGCNYQLMNPRKKVHVEAVENYAHFTFLVPQNHKAPAKPNMGTYMFKNKPNLNEVPMKITIRPKFNIQQNMSMLKKRLNK</sequence>
<dbReference type="InterPro" id="IPR038606">
    <property type="entry name" value="To_sf"/>
</dbReference>
<dbReference type="RefSeq" id="XP_017773216.1">
    <property type="nucleotide sequence ID" value="XM_017917727.1"/>
</dbReference>
<keyword evidence="2" id="KW-1185">Reference proteome</keyword>
<proteinExistence type="predicted"/>
<organism evidence="2 3">
    <name type="scientific">Nicrophorus vespilloides</name>
    <name type="common">Boreal carrion beetle</name>
    <dbReference type="NCBI Taxonomy" id="110193"/>
    <lineage>
        <taxon>Eukaryota</taxon>
        <taxon>Metazoa</taxon>
        <taxon>Ecdysozoa</taxon>
        <taxon>Arthropoda</taxon>
        <taxon>Hexapoda</taxon>
        <taxon>Insecta</taxon>
        <taxon>Pterygota</taxon>
        <taxon>Neoptera</taxon>
        <taxon>Endopterygota</taxon>
        <taxon>Coleoptera</taxon>
        <taxon>Polyphaga</taxon>
        <taxon>Staphyliniformia</taxon>
        <taxon>Silphidae</taxon>
        <taxon>Nicrophorinae</taxon>
        <taxon>Nicrophorus</taxon>
    </lineage>
</organism>
<dbReference type="Gene3D" id="3.15.10.30">
    <property type="entry name" value="Haemolymph juvenile hormone binding protein"/>
    <property type="match status" value="1"/>
</dbReference>
<gene>
    <name evidence="3" type="primary">LOC108560264</name>
</gene>
<dbReference type="InterPro" id="IPR010562">
    <property type="entry name" value="Haemolymph_juvenile_hormone-bd"/>
</dbReference>
<dbReference type="SMART" id="SM00700">
    <property type="entry name" value="JHBP"/>
    <property type="match status" value="1"/>
</dbReference>